<sequence>MAKRWSDLDPRARKAILVVGAIDGALKTVALIDLKRRTAEEVRGSRKAWAAALTFVNSAGVLPVVYFVRGRRTTG</sequence>
<accession>A0A7Y9ZIW7</accession>
<dbReference type="Pfam" id="PF18893">
    <property type="entry name" value="DUF5652"/>
    <property type="match status" value="1"/>
</dbReference>
<evidence type="ECO:0000313" key="4">
    <source>
        <dbReference type="Proteomes" id="UP000562045"/>
    </source>
</evidence>
<reference evidence="3 4" key="1">
    <citation type="submission" date="2020-07" db="EMBL/GenBank/DDBJ databases">
        <title>Sequencing the genomes of 1000 actinobacteria strains.</title>
        <authorList>
            <person name="Klenk H.-P."/>
        </authorList>
    </citation>
    <scope>NUCLEOTIDE SEQUENCE [LARGE SCALE GENOMIC DNA]</scope>
    <source>
        <strain evidence="3 4">DSM 15131</strain>
    </source>
</reference>
<dbReference type="RefSeq" id="WP_179648181.1">
    <property type="nucleotide sequence ID" value="NZ_JACBZM010000001.1"/>
</dbReference>
<evidence type="ECO:0000259" key="2">
    <source>
        <dbReference type="Pfam" id="PF18893"/>
    </source>
</evidence>
<name>A0A7Y9ZIW7_9ACTN</name>
<dbReference type="Proteomes" id="UP000562045">
    <property type="component" value="Unassembled WGS sequence"/>
</dbReference>
<feature type="transmembrane region" description="Helical" evidence="1">
    <location>
        <begin position="48"/>
        <end position="68"/>
    </location>
</feature>
<feature type="domain" description="DUF5652" evidence="2">
    <location>
        <begin position="13"/>
        <end position="73"/>
    </location>
</feature>
<keyword evidence="1" id="KW-1133">Transmembrane helix</keyword>
<protein>
    <recommendedName>
        <fullName evidence="2">DUF5652 domain-containing protein</fullName>
    </recommendedName>
</protein>
<comment type="caution">
    <text evidence="3">The sequence shown here is derived from an EMBL/GenBank/DDBJ whole genome shotgun (WGS) entry which is preliminary data.</text>
</comment>
<dbReference type="InterPro" id="IPR043712">
    <property type="entry name" value="DUF5652"/>
</dbReference>
<gene>
    <name evidence="3" type="ORF">BJ993_001356</name>
</gene>
<proteinExistence type="predicted"/>
<evidence type="ECO:0000256" key="1">
    <source>
        <dbReference type="SAM" id="Phobius"/>
    </source>
</evidence>
<evidence type="ECO:0000313" key="3">
    <source>
        <dbReference type="EMBL" id="NYI44276.1"/>
    </source>
</evidence>
<keyword evidence="1" id="KW-0812">Transmembrane</keyword>
<organism evidence="3 4">
    <name type="scientific">Nocardioides aromaticivorans</name>
    <dbReference type="NCBI Taxonomy" id="200618"/>
    <lineage>
        <taxon>Bacteria</taxon>
        <taxon>Bacillati</taxon>
        <taxon>Actinomycetota</taxon>
        <taxon>Actinomycetes</taxon>
        <taxon>Propionibacteriales</taxon>
        <taxon>Nocardioidaceae</taxon>
        <taxon>Nocardioides</taxon>
    </lineage>
</organism>
<dbReference type="EMBL" id="JACBZM010000001">
    <property type="protein sequence ID" value="NYI44276.1"/>
    <property type="molecule type" value="Genomic_DNA"/>
</dbReference>
<keyword evidence="1" id="KW-0472">Membrane</keyword>
<dbReference type="AlphaFoldDB" id="A0A7Y9ZIW7"/>